<reference evidence="1" key="1">
    <citation type="submission" date="2021-05" db="EMBL/GenBank/DDBJ databases">
        <authorList>
            <person name="Pan Q."/>
            <person name="Jouanno E."/>
            <person name="Zahm M."/>
            <person name="Klopp C."/>
            <person name="Cabau C."/>
            <person name="Louis A."/>
            <person name="Berthelot C."/>
            <person name="Parey E."/>
            <person name="Roest Crollius H."/>
            <person name="Montfort J."/>
            <person name="Robinson-Rechavi M."/>
            <person name="Bouchez O."/>
            <person name="Lampietro C."/>
            <person name="Lopez Roques C."/>
            <person name="Donnadieu C."/>
            <person name="Postlethwait J."/>
            <person name="Bobe J."/>
            <person name="Dillon D."/>
            <person name="Chandos A."/>
            <person name="von Hippel F."/>
            <person name="Guiguen Y."/>
        </authorList>
    </citation>
    <scope>NUCLEOTIDE SEQUENCE</scope>
    <source>
        <strain evidence="1">YG-Jan2019</strain>
    </source>
</reference>
<keyword evidence="2" id="KW-1185">Reference proteome</keyword>
<evidence type="ECO:0000313" key="1">
    <source>
        <dbReference type="EMBL" id="KAJ7995260.1"/>
    </source>
</evidence>
<sequence>MKEAGEHADEEGLREDRQRSSLRRDARELISVAHMAIRGPLSRSKVRSGEQHVWTGRALRGTSGEVSCPEDVPEVRGQANDLS</sequence>
<protein>
    <submittedName>
        <fullName evidence="1">Uncharacterized protein</fullName>
    </submittedName>
</protein>
<proteinExistence type="predicted"/>
<organism evidence="1 2">
    <name type="scientific">Dallia pectoralis</name>
    <name type="common">Alaska blackfish</name>
    <dbReference type="NCBI Taxonomy" id="75939"/>
    <lineage>
        <taxon>Eukaryota</taxon>
        <taxon>Metazoa</taxon>
        <taxon>Chordata</taxon>
        <taxon>Craniata</taxon>
        <taxon>Vertebrata</taxon>
        <taxon>Euteleostomi</taxon>
        <taxon>Actinopterygii</taxon>
        <taxon>Neopterygii</taxon>
        <taxon>Teleostei</taxon>
        <taxon>Protacanthopterygii</taxon>
        <taxon>Esociformes</taxon>
        <taxon>Umbridae</taxon>
        <taxon>Dallia</taxon>
    </lineage>
</organism>
<accession>A0ACC2FV80</accession>
<dbReference type="Proteomes" id="UP001157502">
    <property type="component" value="Chromosome 21"/>
</dbReference>
<comment type="caution">
    <text evidence="1">The sequence shown here is derived from an EMBL/GenBank/DDBJ whole genome shotgun (WGS) entry which is preliminary data.</text>
</comment>
<gene>
    <name evidence="1" type="ORF">DPEC_G00242700</name>
</gene>
<name>A0ACC2FV80_DALPE</name>
<evidence type="ECO:0000313" key="2">
    <source>
        <dbReference type="Proteomes" id="UP001157502"/>
    </source>
</evidence>
<dbReference type="EMBL" id="CM055748">
    <property type="protein sequence ID" value="KAJ7995260.1"/>
    <property type="molecule type" value="Genomic_DNA"/>
</dbReference>